<name>A0A3M2S8S5_9HYPO</name>
<evidence type="ECO:0000313" key="1">
    <source>
        <dbReference type="EMBL" id="RMJ13949.1"/>
    </source>
</evidence>
<sequence length="129" mass="14588">MQFRIWARKLTEYFSRSCVIQLATSTLEDEMVLKALDELLNNFVHKGVDTGDWEKQKALQTIQKFATLASNNKAVHAHISALRMALIDIHDALVMMNTTAKAMAKAVSLLGDQARPERAREFVKQATRD</sequence>
<comment type="caution">
    <text evidence="1">The sequence shown here is derived from an EMBL/GenBank/DDBJ whole genome shotgun (WGS) entry which is preliminary data.</text>
</comment>
<keyword evidence="2" id="KW-1185">Reference proteome</keyword>
<reference evidence="1 2" key="1">
    <citation type="submission" date="2017-06" db="EMBL/GenBank/DDBJ databases">
        <title>Comparative genomic analysis of Ambrosia Fusariam Clade fungi.</title>
        <authorList>
            <person name="Stajich J.E."/>
            <person name="Carrillo J."/>
            <person name="Kijimoto T."/>
            <person name="Eskalen A."/>
            <person name="O'Donnell K."/>
            <person name="Kasson M."/>
        </authorList>
    </citation>
    <scope>NUCLEOTIDE SEQUENCE [LARGE SCALE GENOMIC DNA]</scope>
    <source>
        <strain evidence="1">UCR3666</strain>
    </source>
</reference>
<gene>
    <name evidence="1" type="ORF">CDV36_006375</name>
</gene>
<protein>
    <submittedName>
        <fullName evidence="1">Uncharacterized protein</fullName>
    </submittedName>
</protein>
<organism evidence="1 2">
    <name type="scientific">Fusarium kuroshium</name>
    <dbReference type="NCBI Taxonomy" id="2010991"/>
    <lineage>
        <taxon>Eukaryota</taxon>
        <taxon>Fungi</taxon>
        <taxon>Dikarya</taxon>
        <taxon>Ascomycota</taxon>
        <taxon>Pezizomycotina</taxon>
        <taxon>Sordariomycetes</taxon>
        <taxon>Hypocreomycetidae</taxon>
        <taxon>Hypocreales</taxon>
        <taxon>Nectriaceae</taxon>
        <taxon>Fusarium</taxon>
        <taxon>Fusarium solani species complex</taxon>
    </lineage>
</organism>
<dbReference type="Proteomes" id="UP000277212">
    <property type="component" value="Unassembled WGS sequence"/>
</dbReference>
<dbReference type="AlphaFoldDB" id="A0A3M2S8S5"/>
<dbReference type="EMBL" id="NKUJ01000096">
    <property type="protein sequence ID" value="RMJ13949.1"/>
    <property type="molecule type" value="Genomic_DNA"/>
</dbReference>
<evidence type="ECO:0000313" key="2">
    <source>
        <dbReference type="Proteomes" id="UP000277212"/>
    </source>
</evidence>
<proteinExistence type="predicted"/>
<accession>A0A3M2S8S5</accession>